<dbReference type="AlphaFoldDB" id="A0A4U3A3A7"/>
<dbReference type="EMBL" id="SZON01003048">
    <property type="protein sequence ID" value="TKI82254.1"/>
    <property type="molecule type" value="Genomic_DNA"/>
</dbReference>
<comment type="cofactor">
    <cofactor evidence="1">
        <name>pyridoxal 5'-phosphate</name>
        <dbReference type="ChEBI" id="CHEBI:597326"/>
    </cofactor>
</comment>
<dbReference type="PANTHER" id="PTHR43277">
    <property type="entry name" value="ARGININE DECARBOXYLASE"/>
    <property type="match status" value="1"/>
</dbReference>
<dbReference type="Pfam" id="PF03711">
    <property type="entry name" value="OKR_DC_1_C"/>
    <property type="match status" value="1"/>
</dbReference>
<dbReference type="SUPFAM" id="SSF55904">
    <property type="entry name" value="Ornithine decarboxylase C-terminal domain"/>
    <property type="match status" value="1"/>
</dbReference>
<name>A0A4U3A3A7_9BACI</name>
<sequence>WLREQYNIEVELSDLYNILCLVTFGDTESETNTLIAALQDLAATFRNKADKGVQIQVEIPEIPVLALSPRDAFYSETEVIPFENAAGRIIADFVMVYPPGIPIFTPGEIITQDNLAYIRKNLEAGLPVQGPEDMTLQTLRVIKEYKPIS</sequence>
<proteinExistence type="predicted"/>
<feature type="domain" description="Orn/Lys/Arg decarboxylase C-terminal" evidence="3">
    <location>
        <begin position="62"/>
        <end position="118"/>
    </location>
</feature>
<protein>
    <submittedName>
        <fullName evidence="4">Arginine decarboxylase</fullName>
        <ecNumber evidence="4">4.1.1.19</ecNumber>
    </submittedName>
</protein>
<dbReference type="Proteomes" id="UP000305222">
    <property type="component" value="Unassembled WGS sequence"/>
</dbReference>
<evidence type="ECO:0000256" key="1">
    <source>
        <dbReference type="ARBA" id="ARBA00001933"/>
    </source>
</evidence>
<reference evidence="4 5" key="1">
    <citation type="journal article" date="2019" name="Environ. Microbiol.">
        <title>An active ?-lactamase is a part of an orchestrated cell wall stress resistance network of Bacillus subtilis and related rhizosphere species.</title>
        <authorList>
            <person name="Bucher T."/>
            <person name="Keren-Paz A."/>
            <person name="Hausser J."/>
            <person name="Olender T."/>
            <person name="Cytryn E."/>
            <person name="Kolodkin-Gal I."/>
        </authorList>
    </citation>
    <scope>NUCLEOTIDE SEQUENCE [LARGE SCALE GENOMIC DNA]</scope>
    <source>
        <strain evidence="4 5">I5</strain>
    </source>
</reference>
<keyword evidence="2" id="KW-0663">Pyridoxal phosphate</keyword>
<evidence type="ECO:0000259" key="3">
    <source>
        <dbReference type="Pfam" id="PF03711"/>
    </source>
</evidence>
<dbReference type="PANTHER" id="PTHR43277:SF4">
    <property type="entry name" value="ARGININE DECARBOXYLASE"/>
    <property type="match status" value="1"/>
</dbReference>
<dbReference type="Gene3D" id="3.90.100.10">
    <property type="entry name" value="Orn/Lys/Arg decarboxylase, C-terminal domain"/>
    <property type="match status" value="1"/>
</dbReference>
<dbReference type="EC" id="4.1.1.19" evidence="4"/>
<organism evidence="4 5">
    <name type="scientific">Bacillus wiedmannii</name>
    <dbReference type="NCBI Taxonomy" id="1890302"/>
    <lineage>
        <taxon>Bacteria</taxon>
        <taxon>Bacillati</taxon>
        <taxon>Bacillota</taxon>
        <taxon>Bacilli</taxon>
        <taxon>Bacillales</taxon>
        <taxon>Bacillaceae</taxon>
        <taxon>Bacillus</taxon>
        <taxon>Bacillus cereus group</taxon>
    </lineage>
</organism>
<evidence type="ECO:0000313" key="4">
    <source>
        <dbReference type="EMBL" id="TKI82254.1"/>
    </source>
</evidence>
<comment type="caution">
    <text evidence="4">The sequence shown here is derived from an EMBL/GenBank/DDBJ whole genome shotgun (WGS) entry which is preliminary data.</text>
</comment>
<feature type="non-terminal residue" evidence="4">
    <location>
        <position position="1"/>
    </location>
</feature>
<gene>
    <name evidence="4" type="primary">speA</name>
    <name evidence="4" type="ORF">FC699_33155</name>
</gene>
<evidence type="ECO:0000256" key="2">
    <source>
        <dbReference type="ARBA" id="ARBA00022898"/>
    </source>
</evidence>
<dbReference type="GO" id="GO:0008792">
    <property type="term" value="F:arginine decarboxylase activity"/>
    <property type="evidence" value="ECO:0007669"/>
    <property type="project" value="UniProtKB-EC"/>
</dbReference>
<dbReference type="InterPro" id="IPR036633">
    <property type="entry name" value="Prn/Lys/Arg_de-COase_C_sf"/>
</dbReference>
<keyword evidence="4" id="KW-0456">Lyase</keyword>
<accession>A0A4U3A3A7</accession>
<dbReference type="InterPro" id="IPR008286">
    <property type="entry name" value="Prn/Lys/Arg_de-COase_C"/>
</dbReference>
<dbReference type="InterPro" id="IPR052357">
    <property type="entry name" value="Orn_Lys_Arg_decarboxylase-I"/>
</dbReference>
<evidence type="ECO:0000313" key="5">
    <source>
        <dbReference type="Proteomes" id="UP000305222"/>
    </source>
</evidence>